<dbReference type="SUPFAM" id="SSF75632">
    <property type="entry name" value="Cullin homology domain"/>
    <property type="match status" value="1"/>
</dbReference>
<dbReference type="AlphaFoldDB" id="A0AAD6J2W0"/>
<dbReference type="FunFam" id="1.20.1310.10:FF:000036">
    <property type="entry name" value="SCF ubiquitin ligase subunit CulC, putative"/>
    <property type="match status" value="1"/>
</dbReference>
<dbReference type="Gene3D" id="3.30.230.130">
    <property type="entry name" value="Cullin, Chain C, Domain 2"/>
    <property type="match status" value="1"/>
</dbReference>
<dbReference type="InterPro" id="IPR001373">
    <property type="entry name" value="Cullin_N"/>
</dbReference>
<evidence type="ECO:0000256" key="6">
    <source>
        <dbReference type="SAM" id="MobiDB-lite"/>
    </source>
</evidence>
<comment type="caution">
    <text evidence="8">The sequence shown here is derived from an EMBL/GenBank/DDBJ whole genome shotgun (WGS) entry which is preliminary data.</text>
</comment>
<dbReference type="SUPFAM" id="SSF46785">
    <property type="entry name" value="Winged helix' DNA-binding domain"/>
    <property type="match status" value="1"/>
</dbReference>
<dbReference type="SMART" id="SM00182">
    <property type="entry name" value="CULLIN"/>
    <property type="match status" value="1"/>
</dbReference>
<dbReference type="PANTHER" id="PTHR11932">
    <property type="entry name" value="CULLIN"/>
    <property type="match status" value="1"/>
</dbReference>
<feature type="compositionally biased region" description="Acidic residues" evidence="6">
    <location>
        <begin position="834"/>
        <end position="845"/>
    </location>
</feature>
<evidence type="ECO:0000256" key="1">
    <source>
        <dbReference type="ARBA" id="ARBA00006019"/>
    </source>
</evidence>
<dbReference type="SUPFAM" id="SSF74788">
    <property type="entry name" value="Cullin repeat-like"/>
    <property type="match status" value="1"/>
</dbReference>
<dbReference type="SMART" id="SM00884">
    <property type="entry name" value="Cullin_Nedd8"/>
    <property type="match status" value="1"/>
</dbReference>
<dbReference type="PROSITE" id="PS50069">
    <property type="entry name" value="CULLIN_2"/>
    <property type="match status" value="1"/>
</dbReference>
<dbReference type="Pfam" id="PF00888">
    <property type="entry name" value="Cullin"/>
    <property type="match status" value="1"/>
</dbReference>
<dbReference type="EMBL" id="JAQGDS010000003">
    <property type="protein sequence ID" value="KAJ6262594.1"/>
    <property type="molecule type" value="Genomic_DNA"/>
</dbReference>
<dbReference type="InterPro" id="IPR016159">
    <property type="entry name" value="Cullin_repeat-like_dom_sf"/>
</dbReference>
<dbReference type="InterPro" id="IPR045093">
    <property type="entry name" value="Cullin"/>
</dbReference>
<evidence type="ECO:0000256" key="3">
    <source>
        <dbReference type="ARBA" id="ARBA00022843"/>
    </source>
</evidence>
<name>A0AAD6J2W0_DREDA</name>
<organism evidence="8 9">
    <name type="scientific">Drechslerella dactyloides</name>
    <name type="common">Nematode-trapping fungus</name>
    <name type="synonym">Arthrobotrys dactyloides</name>
    <dbReference type="NCBI Taxonomy" id="74499"/>
    <lineage>
        <taxon>Eukaryota</taxon>
        <taxon>Fungi</taxon>
        <taxon>Dikarya</taxon>
        <taxon>Ascomycota</taxon>
        <taxon>Pezizomycotina</taxon>
        <taxon>Orbiliomycetes</taxon>
        <taxon>Orbiliales</taxon>
        <taxon>Orbiliaceae</taxon>
        <taxon>Drechslerella</taxon>
    </lineage>
</organism>
<keyword evidence="9" id="KW-1185">Reference proteome</keyword>
<dbReference type="Pfam" id="PF10557">
    <property type="entry name" value="Cullin_Nedd8"/>
    <property type="match status" value="1"/>
</dbReference>
<proteinExistence type="inferred from homology"/>
<feature type="domain" description="Cullin family profile" evidence="7">
    <location>
        <begin position="428"/>
        <end position="663"/>
    </location>
</feature>
<dbReference type="InterPro" id="IPR036317">
    <property type="entry name" value="Cullin_homology_sf"/>
</dbReference>
<comment type="similarity">
    <text evidence="1 4 5">Belongs to the cullin family.</text>
</comment>
<dbReference type="Proteomes" id="UP001221413">
    <property type="component" value="Unassembled WGS sequence"/>
</dbReference>
<dbReference type="Gene3D" id="1.10.10.10">
    <property type="entry name" value="Winged helix-like DNA-binding domain superfamily/Winged helix DNA-binding domain"/>
    <property type="match status" value="1"/>
</dbReference>
<dbReference type="Gene3D" id="1.20.1310.10">
    <property type="entry name" value="Cullin Repeats"/>
    <property type="match status" value="4"/>
</dbReference>
<feature type="region of interest" description="Disordered" evidence="6">
    <location>
        <begin position="832"/>
        <end position="854"/>
    </location>
</feature>
<dbReference type="InterPro" id="IPR016158">
    <property type="entry name" value="Cullin_homology"/>
</dbReference>
<evidence type="ECO:0000259" key="7">
    <source>
        <dbReference type="PROSITE" id="PS50069"/>
    </source>
</evidence>
<dbReference type="InterPro" id="IPR059120">
    <property type="entry name" value="Cullin-like_AB"/>
</dbReference>
<dbReference type="FunFam" id="1.20.1310.10:FF:000001">
    <property type="entry name" value="Cullin 3"/>
    <property type="match status" value="1"/>
</dbReference>
<evidence type="ECO:0000313" key="9">
    <source>
        <dbReference type="Proteomes" id="UP001221413"/>
    </source>
</evidence>
<dbReference type="GO" id="GO:0006511">
    <property type="term" value="P:ubiquitin-dependent protein catabolic process"/>
    <property type="evidence" value="ECO:0007669"/>
    <property type="project" value="InterPro"/>
</dbReference>
<dbReference type="GO" id="GO:0031625">
    <property type="term" value="F:ubiquitin protein ligase binding"/>
    <property type="evidence" value="ECO:0007669"/>
    <property type="project" value="InterPro"/>
</dbReference>
<protein>
    <submittedName>
        <fullName evidence="8">Cullin-3-A</fullName>
    </submittedName>
</protein>
<dbReference type="Pfam" id="PF26557">
    <property type="entry name" value="Cullin_AB"/>
    <property type="match status" value="1"/>
</dbReference>
<keyword evidence="3" id="KW-0832">Ubl conjugation</keyword>
<evidence type="ECO:0000313" key="8">
    <source>
        <dbReference type="EMBL" id="KAJ6262594.1"/>
    </source>
</evidence>
<evidence type="ECO:0000256" key="5">
    <source>
        <dbReference type="RuleBase" id="RU003829"/>
    </source>
</evidence>
<sequence length="854" mass="98274">MASKPGPGRIKIRPPRKGLANDFMNFDEAWPPLSQALQQIYARAASDLSFEELYRTAYKMVLKKHGDALYNSVHDLIRNRLRTVAVTQVKPARPTFTPNASALERRENGNRFLAAVKQAWEDHQLCLGMITDILMYLDRTFCHENKKPSTLVVGMALFRDNVLQNKDYDIGADLNKVLLDQIQMERDGDVIDRARIRSCAYMLEGLYETLDEREDQKIYLTRFEGVFLTASDEFYTMEAKKLLEACDAATYIEKTNDRLNEEWERTQSTISTLTEPKIRAIVEKHLITDNIREVMQMEASGLNYMMDNDKYDQLKLLYQLVRRVDSQVNEIRRMLRDRVVYLGKEINKGVYGFRKANASGENPTNGEAAAAEDRTVNAETVMALKWVEEVLALRDKMDRIWERSFESDQGVQQTISKAFTDFINDNKRSSEYISLFVDENIKKGLKGKTEAEVDAVLDKAIVLFRYIQDKDVFERYYKKHLSRRLILGRSVSNDVERAMISKFKVEVGFSFTSKMEGMFKDMNVSQDLTSEYKKHLANLDSDNQIDLDIKVLTSTFWPWSSMGGESVHTCTYPEELENIRNSFQRFYLRRYNGRQLTWQPQMGTADIRATFKARKYEINVATYAMVILLQFNNPAIDSLTFEEIKTLTSIPESELIRHLQSLAVAPKTRVLIKSPMSRDVKPTDKFSFNPNFTSKALRIKIGIVKGAGNKVETEKERKETEDKIEESRAHLIEAAIVRIMKARKQLKHQALMLQITEQLSKRFMPDPTMIKKRIESLIEREYLERNAQDLNTYTYLEDGGGGTYALVLPVPKPVGVDVQGASEEAVVHIRSEGCAEDEADEDVVSPEERIVDPR</sequence>
<evidence type="ECO:0000256" key="4">
    <source>
        <dbReference type="PROSITE-ProRule" id="PRU00330"/>
    </source>
</evidence>
<dbReference type="FunFam" id="1.20.1310.10:FF:000002">
    <property type="entry name" value="cullin-3 isoform X1"/>
    <property type="match status" value="1"/>
</dbReference>
<dbReference type="InterPro" id="IPR019559">
    <property type="entry name" value="Cullin_neddylation_domain"/>
</dbReference>
<accession>A0AAD6J2W0</accession>
<evidence type="ECO:0000256" key="2">
    <source>
        <dbReference type="ARBA" id="ARBA00022499"/>
    </source>
</evidence>
<dbReference type="InterPro" id="IPR036388">
    <property type="entry name" value="WH-like_DNA-bd_sf"/>
</dbReference>
<reference evidence="8" key="1">
    <citation type="submission" date="2023-01" db="EMBL/GenBank/DDBJ databases">
        <title>The chitinases involved in constricting ring structure development in the nematode-trapping fungus Drechslerella dactyloides.</title>
        <authorList>
            <person name="Wang R."/>
            <person name="Zhang L."/>
            <person name="Tang P."/>
            <person name="Li S."/>
            <person name="Liang L."/>
        </authorList>
    </citation>
    <scope>NUCLEOTIDE SEQUENCE</scope>
    <source>
        <strain evidence="8">YMF1.00031</strain>
    </source>
</reference>
<gene>
    <name evidence="8" type="ORF">Dda_3405</name>
</gene>
<keyword evidence="2" id="KW-1017">Isopeptide bond</keyword>
<dbReference type="FunFam" id="1.10.10.10:FF:000014">
    <property type="entry name" value="Cullin 1"/>
    <property type="match status" value="1"/>
</dbReference>
<dbReference type="InterPro" id="IPR036390">
    <property type="entry name" value="WH_DNA-bd_sf"/>
</dbReference>